<dbReference type="RefSeq" id="WP_107030100.1">
    <property type="nucleotide sequence ID" value="NZ_JBKTFM010000002.1"/>
</dbReference>
<organism evidence="2 3">
    <name type="scientific">Faecalibacillus intestinalis</name>
    <dbReference type="NCBI Taxonomy" id="1982626"/>
    <lineage>
        <taxon>Bacteria</taxon>
        <taxon>Bacillati</taxon>
        <taxon>Bacillota</taxon>
        <taxon>Erysipelotrichia</taxon>
        <taxon>Erysipelotrichales</taxon>
        <taxon>Coprobacillaceae</taxon>
        <taxon>Faecalibacillus</taxon>
    </lineage>
</organism>
<gene>
    <name evidence="2" type="ORF">C7U54_09265</name>
</gene>
<name>A0A2T3FYI7_9FIRM</name>
<keyword evidence="3" id="KW-1185">Reference proteome</keyword>
<evidence type="ECO:0000313" key="3">
    <source>
        <dbReference type="Proteomes" id="UP000240974"/>
    </source>
</evidence>
<evidence type="ECO:0000313" key="2">
    <source>
        <dbReference type="EMBL" id="PST40329.1"/>
    </source>
</evidence>
<keyword evidence="1" id="KW-0812">Transmembrane</keyword>
<protein>
    <recommendedName>
        <fullName evidence="4">Thioredoxin</fullName>
    </recommendedName>
</protein>
<evidence type="ECO:0000256" key="1">
    <source>
        <dbReference type="SAM" id="Phobius"/>
    </source>
</evidence>
<dbReference type="EMBL" id="PYLQ01000012">
    <property type="protein sequence ID" value="PST40329.1"/>
    <property type="molecule type" value="Genomic_DNA"/>
</dbReference>
<sequence length="149" mass="17267">MEKSKKTLKMIGICIIGLVIVVAVNILKKPEDPFKNDDRVKLGYQHVEESDILNSKDYDSYYVYFYETGNEKCKDTNEAVKSYVRGKSSIYVFNMEEANDIKTGKDFDYKNVTDYKGITVKQVPMLIHVENKKIDHVYYKASDIKKALE</sequence>
<proteinExistence type="predicted"/>
<keyword evidence="1" id="KW-1133">Transmembrane helix</keyword>
<dbReference type="Gene3D" id="3.40.30.10">
    <property type="entry name" value="Glutaredoxin"/>
    <property type="match status" value="1"/>
</dbReference>
<comment type="caution">
    <text evidence="2">The sequence shown here is derived from an EMBL/GenBank/DDBJ whole genome shotgun (WGS) entry which is preliminary data.</text>
</comment>
<reference evidence="2 3" key="1">
    <citation type="journal article" date="2019" name="Int. J. Syst. Evol. Microbiol.">
        <title>Faecalibacillus intestinalis gen. nov., sp. nov. and Faecalibacillus faecis sp. nov., isolated from human faeces.</title>
        <authorList>
            <person name="Seo B."/>
            <person name="Jeon K."/>
            <person name="Baek I."/>
            <person name="Lee Y.M."/>
            <person name="Baek K."/>
            <person name="Ko G."/>
        </authorList>
    </citation>
    <scope>NUCLEOTIDE SEQUENCE [LARGE SCALE GENOMIC DNA]</scope>
    <source>
        <strain evidence="2 3">SNUG30099</strain>
    </source>
</reference>
<dbReference type="Proteomes" id="UP000240974">
    <property type="component" value="Unassembled WGS sequence"/>
</dbReference>
<feature type="transmembrane region" description="Helical" evidence="1">
    <location>
        <begin position="7"/>
        <end position="27"/>
    </location>
</feature>
<dbReference type="AlphaFoldDB" id="A0A2T3FYI7"/>
<evidence type="ECO:0008006" key="4">
    <source>
        <dbReference type="Google" id="ProtNLM"/>
    </source>
</evidence>
<accession>A0A2T3FYI7</accession>
<keyword evidence="1" id="KW-0472">Membrane</keyword>